<organism evidence="4 5">
    <name type="scientific">Brotocaccenecus cirricatena</name>
    <dbReference type="NCBI Taxonomy" id="3064195"/>
    <lineage>
        <taxon>Bacteria</taxon>
        <taxon>Bacillati</taxon>
        <taxon>Bacillota</taxon>
        <taxon>Clostridia</taxon>
        <taxon>Eubacteriales</taxon>
        <taxon>Oscillospiraceae</taxon>
        <taxon>Brotocaccenecus</taxon>
    </lineage>
</organism>
<dbReference type="InterPro" id="IPR029044">
    <property type="entry name" value="Nucleotide-diphossugar_trans"/>
</dbReference>
<evidence type="ECO:0000256" key="2">
    <source>
        <dbReference type="ARBA" id="ARBA00022679"/>
    </source>
</evidence>
<reference evidence="4" key="1">
    <citation type="submission" date="2021-10" db="EMBL/GenBank/DDBJ databases">
        <title>Anaerobic single-cell dispensing facilitates the cultivation of human gut bacteria.</title>
        <authorList>
            <person name="Afrizal A."/>
        </authorList>
    </citation>
    <scope>NUCLEOTIDE SEQUENCE</scope>
    <source>
        <strain evidence="4">CLA-AA-H272</strain>
    </source>
</reference>
<proteinExistence type="predicted"/>
<dbReference type="Proteomes" id="UP001199319">
    <property type="component" value="Unassembled WGS sequence"/>
</dbReference>
<dbReference type="Pfam" id="PF00535">
    <property type="entry name" value="Glycos_transf_2"/>
    <property type="match status" value="1"/>
</dbReference>
<name>A0AAE3DFM2_9FIRM</name>
<evidence type="ECO:0000259" key="3">
    <source>
        <dbReference type="Pfam" id="PF00535"/>
    </source>
</evidence>
<dbReference type="EC" id="2.4.-.-" evidence="4"/>
<accession>A0AAE3DFM2</accession>
<keyword evidence="1 4" id="KW-0328">Glycosyltransferase</keyword>
<protein>
    <submittedName>
        <fullName evidence="4">Glycosyltransferase</fullName>
        <ecNumber evidence="4">2.4.-.-</ecNumber>
    </submittedName>
</protein>
<keyword evidence="5" id="KW-1185">Reference proteome</keyword>
<dbReference type="CDD" id="cd00761">
    <property type="entry name" value="Glyco_tranf_GTA_type"/>
    <property type="match status" value="1"/>
</dbReference>
<dbReference type="SUPFAM" id="SSF53448">
    <property type="entry name" value="Nucleotide-diphospho-sugar transferases"/>
    <property type="match status" value="1"/>
</dbReference>
<dbReference type="RefSeq" id="WP_302929053.1">
    <property type="nucleotide sequence ID" value="NZ_JAJEPW010000027.1"/>
</dbReference>
<dbReference type="GO" id="GO:0016757">
    <property type="term" value="F:glycosyltransferase activity"/>
    <property type="evidence" value="ECO:0007669"/>
    <property type="project" value="UniProtKB-KW"/>
</dbReference>
<dbReference type="AlphaFoldDB" id="A0AAE3DFM2"/>
<sequence>MEAQPLITVIVPVYNVEKYLRRCLDSIIGQTYQNLEILCIDDGSIDNSGEICEQYAARDARIKVIHQENQGLSTARNRGLDAAEGEYIAFVDSDDYILEDMYKKMLAKLLDYNVDLCVCQWQYEFSDGRQVVKKQNIDPAIYGRKTSLEFARFLYRGNYENGAVVAAWNKLYRRALLDTTRFEGRIHEDEAFSGRIMAKNVSVYVMEEQFYVYAQNGDSLTNKPFSANKFFFLDALAERRELFKSDAFIRQETEQLYCNMYIEYCLRARKAGVTITHPEKYRQIFRQMCSSLRRDGKAGIKFRLRMMLFSFSPSLYRHITRQ</sequence>
<evidence type="ECO:0000313" key="4">
    <source>
        <dbReference type="EMBL" id="MCC2129816.1"/>
    </source>
</evidence>
<dbReference type="PANTHER" id="PTHR22916">
    <property type="entry name" value="GLYCOSYLTRANSFERASE"/>
    <property type="match status" value="1"/>
</dbReference>
<comment type="caution">
    <text evidence="4">The sequence shown here is derived from an EMBL/GenBank/DDBJ whole genome shotgun (WGS) entry which is preliminary data.</text>
</comment>
<keyword evidence="2 4" id="KW-0808">Transferase</keyword>
<dbReference type="EMBL" id="JAJEPW010000027">
    <property type="protein sequence ID" value="MCC2129816.1"/>
    <property type="molecule type" value="Genomic_DNA"/>
</dbReference>
<gene>
    <name evidence="4" type="ORF">LKD37_09840</name>
</gene>
<dbReference type="InterPro" id="IPR001173">
    <property type="entry name" value="Glyco_trans_2-like"/>
</dbReference>
<feature type="domain" description="Glycosyltransferase 2-like" evidence="3">
    <location>
        <begin position="8"/>
        <end position="178"/>
    </location>
</feature>
<dbReference type="PANTHER" id="PTHR22916:SF51">
    <property type="entry name" value="GLYCOSYLTRANSFERASE EPSH-RELATED"/>
    <property type="match status" value="1"/>
</dbReference>
<dbReference type="Gene3D" id="3.90.550.10">
    <property type="entry name" value="Spore Coat Polysaccharide Biosynthesis Protein SpsA, Chain A"/>
    <property type="match status" value="1"/>
</dbReference>
<evidence type="ECO:0000256" key="1">
    <source>
        <dbReference type="ARBA" id="ARBA00022676"/>
    </source>
</evidence>
<evidence type="ECO:0000313" key="5">
    <source>
        <dbReference type="Proteomes" id="UP001199319"/>
    </source>
</evidence>